<reference evidence="5 6" key="1">
    <citation type="submission" date="2017-04" db="EMBL/GenBank/DDBJ databases">
        <authorList>
            <person name="Afonso C.L."/>
            <person name="Miller P.J."/>
            <person name="Scott M.A."/>
            <person name="Spackman E."/>
            <person name="Goraichik I."/>
            <person name="Dimitrov K.M."/>
            <person name="Suarez D.L."/>
            <person name="Swayne D.E."/>
        </authorList>
    </citation>
    <scope>NUCLEOTIDE SEQUENCE [LARGE SCALE GENOMIC DNA]</scope>
    <source>
        <strain evidence="5 6">DSM 26133</strain>
    </source>
</reference>
<dbReference type="STRING" id="692418.SAMN04488029_1537"/>
<feature type="repeat" description="WD" evidence="3">
    <location>
        <begin position="562"/>
        <end position="601"/>
    </location>
</feature>
<feature type="repeat" description="WD" evidence="3">
    <location>
        <begin position="478"/>
        <end position="519"/>
    </location>
</feature>
<evidence type="ECO:0000259" key="4">
    <source>
        <dbReference type="Pfam" id="PF00656"/>
    </source>
</evidence>
<dbReference type="PROSITE" id="PS50294">
    <property type="entry name" value="WD_REPEATS_REGION"/>
    <property type="match status" value="8"/>
</dbReference>
<keyword evidence="1 3" id="KW-0853">WD repeat</keyword>
<feature type="domain" description="Peptidase C14 caspase" evidence="4">
    <location>
        <begin position="870"/>
        <end position="1106"/>
    </location>
</feature>
<evidence type="ECO:0000256" key="2">
    <source>
        <dbReference type="ARBA" id="ARBA00022737"/>
    </source>
</evidence>
<keyword evidence="6" id="KW-1185">Reference proteome</keyword>
<dbReference type="InterPro" id="IPR001680">
    <property type="entry name" value="WD40_rpt"/>
</dbReference>
<evidence type="ECO:0000313" key="6">
    <source>
        <dbReference type="Proteomes" id="UP000192472"/>
    </source>
</evidence>
<dbReference type="Gene3D" id="3.40.50.1460">
    <property type="match status" value="1"/>
</dbReference>
<feature type="repeat" description="WD" evidence="3">
    <location>
        <begin position="72"/>
        <end position="113"/>
    </location>
</feature>
<gene>
    <name evidence="5" type="ORF">SAMN04488029_1537</name>
</gene>
<dbReference type="SMART" id="SM00320">
    <property type="entry name" value="WD40"/>
    <property type="match status" value="12"/>
</dbReference>
<dbReference type="OrthoDB" id="1492850at2"/>
<dbReference type="GO" id="GO:0006508">
    <property type="term" value="P:proteolysis"/>
    <property type="evidence" value="ECO:0007669"/>
    <property type="project" value="InterPro"/>
</dbReference>
<dbReference type="InterPro" id="IPR011600">
    <property type="entry name" value="Pept_C14_caspase"/>
</dbReference>
<dbReference type="CDD" id="cd00200">
    <property type="entry name" value="WD40"/>
    <property type="match status" value="2"/>
</dbReference>
<dbReference type="InterPro" id="IPR011047">
    <property type="entry name" value="Quinoprotein_ADH-like_sf"/>
</dbReference>
<dbReference type="Pfam" id="PF00656">
    <property type="entry name" value="Peptidase_C14"/>
    <property type="match status" value="1"/>
</dbReference>
<dbReference type="Proteomes" id="UP000192472">
    <property type="component" value="Unassembled WGS sequence"/>
</dbReference>
<dbReference type="InterPro" id="IPR036322">
    <property type="entry name" value="WD40_repeat_dom_sf"/>
</dbReference>
<dbReference type="InterPro" id="IPR029030">
    <property type="entry name" value="Caspase-like_dom_sf"/>
</dbReference>
<dbReference type="InterPro" id="IPR020472">
    <property type="entry name" value="WD40_PAC1"/>
</dbReference>
<dbReference type="GO" id="GO:0004197">
    <property type="term" value="F:cysteine-type endopeptidase activity"/>
    <property type="evidence" value="ECO:0007669"/>
    <property type="project" value="InterPro"/>
</dbReference>
<sequence>MFISIIAPFLCKRNPFCFHFTLKYHLPCLAGLSLSKFFKTTILKRTYLILLLLFCELISAFSQEYPLETVIQRGHRAAVRTVAYSPDGQFLATGSRDSSIKLWQVTTGREIRTFLGHINPVNIVVFDPTGKYLASGSSDQTIRIWEVATGQLVRTLEGHGKRVSSLNFNSDGTQLVSGGWDRQVYVWDVHTGEKIGEFKGNPATGIGVGVQVLFTKDDKNLITGNDDGKIITYKLDSNVPQDTLRNISPSSCGGCPSFIQLDDKGSRLLSASIRGPVTLWDWKSGKVVKEFSQDGEEYNAVGMKGNTVFVSDEDTVKIWNTSGQLLHKILNTETKINSATLSPDGKFIATATNDRVTKIWNTQTGKLSKVLKGYLNDALDNGLGLDPESYWQYNLSRYVGYKEGIRVSPDERFVIKAVGTSAQLWDLNKGRVVRSFDGHENGVTSFEFSKDGKYLFTGSGDKTIRMWEVSTGDELKTFAGHRELIFELALSQNGKYMVSGSWDATARLWDIQSGEEINTYRMDQNSPYALSFARNDLYLAVGTLGKELKLIEIDSGEPARNFIGHTEMVSHVSVKDGQLLTGSWDGKAKLWDMASGLSVQKFVGHEGQIFTTAFSSNGKQIATAGSDRTARLWDINSGATIRTFVGHTDAITTVDFIHNDKHLITHSLDGTTRIWDVATGQEIISHILLSEGDWLVTNSNGQFDATEKAKQNIFFVRGMKSYSLDQFFEDFYQPGILGKSLQADGLLNDKVDIKSKLKNSPPPTVEIISPTSGEHLTKNEIDVMVKITDEGGGMDEVKLLHNGKRLPGHDRMTRVKPKPGKSVFHHYPVQLVPGKNVIAISAFSDERIESELTQREIFADGIHEDITCHVMAIGINKYKNPNLDLNYAFEDAEAFLKLVKTKGKKLFNRTQVYALFNEEATKENMLATLDEIAANARPQDVFFFYYAGHGSMVDGDFYFIPTENIRLYDLDLLTDEAVNAATLQQKFASISALKQLVVLDACQSGGSTELLAIRGASEEKAMAQLSRSSGVHVLAASGSEQFATEFAALGHGLFTYVLLEALSGKADGAPKDGKVTIYELKAYIDSQVPEYAIQYKGKSQYPVTYSRGQDFPVVVE</sequence>
<dbReference type="PROSITE" id="PS00678">
    <property type="entry name" value="WD_REPEATS_1"/>
    <property type="match status" value="7"/>
</dbReference>
<proteinExistence type="predicted"/>
<dbReference type="SUPFAM" id="SSF50978">
    <property type="entry name" value="WD40 repeat-like"/>
    <property type="match status" value="1"/>
</dbReference>
<evidence type="ECO:0000256" key="1">
    <source>
        <dbReference type="ARBA" id="ARBA00022574"/>
    </source>
</evidence>
<dbReference type="Pfam" id="PF00400">
    <property type="entry name" value="WD40"/>
    <property type="match status" value="9"/>
</dbReference>
<protein>
    <submittedName>
        <fullName evidence="5">WD-40 repeat-containing protein</fullName>
    </submittedName>
</protein>
<feature type="repeat" description="WD" evidence="3">
    <location>
        <begin position="156"/>
        <end position="197"/>
    </location>
</feature>
<dbReference type="SUPFAM" id="SSF52129">
    <property type="entry name" value="Caspase-like"/>
    <property type="match status" value="1"/>
</dbReference>
<dbReference type="InterPro" id="IPR015943">
    <property type="entry name" value="WD40/YVTN_repeat-like_dom_sf"/>
</dbReference>
<dbReference type="AlphaFoldDB" id="A0A1W2G9I0"/>
<dbReference type="InterPro" id="IPR019775">
    <property type="entry name" value="WD40_repeat_CS"/>
</dbReference>
<dbReference type="PRINTS" id="PR00320">
    <property type="entry name" value="GPROTEINBRPT"/>
</dbReference>
<keyword evidence="2" id="KW-0677">Repeat</keyword>
<feature type="repeat" description="WD" evidence="3">
    <location>
        <begin position="436"/>
        <end position="477"/>
    </location>
</feature>
<dbReference type="SUPFAM" id="SSF50998">
    <property type="entry name" value="Quinoprotein alcohol dehydrogenase-like"/>
    <property type="match status" value="1"/>
</dbReference>
<feature type="repeat" description="WD" evidence="3">
    <location>
        <begin position="329"/>
        <end position="370"/>
    </location>
</feature>
<name>A0A1W2G9I0_REIFA</name>
<feature type="repeat" description="WD" evidence="3">
    <location>
        <begin position="644"/>
        <end position="685"/>
    </location>
</feature>
<organism evidence="5 6">
    <name type="scientific">Reichenbachiella faecimaris</name>
    <dbReference type="NCBI Taxonomy" id="692418"/>
    <lineage>
        <taxon>Bacteria</taxon>
        <taxon>Pseudomonadati</taxon>
        <taxon>Bacteroidota</taxon>
        <taxon>Cytophagia</taxon>
        <taxon>Cytophagales</taxon>
        <taxon>Reichenbachiellaceae</taxon>
        <taxon>Reichenbachiella</taxon>
    </lineage>
</organism>
<dbReference type="PROSITE" id="PS50082">
    <property type="entry name" value="WD_REPEATS_2"/>
    <property type="match status" value="9"/>
</dbReference>
<dbReference type="PANTHER" id="PTHR22847">
    <property type="entry name" value="WD40 REPEAT PROTEIN"/>
    <property type="match status" value="1"/>
</dbReference>
<evidence type="ECO:0000313" key="5">
    <source>
        <dbReference type="EMBL" id="SMD33174.1"/>
    </source>
</evidence>
<evidence type="ECO:0000256" key="3">
    <source>
        <dbReference type="PROSITE-ProRule" id="PRU00221"/>
    </source>
</evidence>
<dbReference type="EMBL" id="FWYF01000001">
    <property type="protein sequence ID" value="SMD33174.1"/>
    <property type="molecule type" value="Genomic_DNA"/>
</dbReference>
<dbReference type="Gene3D" id="2.130.10.10">
    <property type="entry name" value="YVTN repeat-like/Quinoprotein amine dehydrogenase"/>
    <property type="match status" value="4"/>
</dbReference>
<feature type="repeat" description="WD" evidence="3">
    <location>
        <begin position="602"/>
        <end position="643"/>
    </location>
</feature>
<accession>A0A1W2G9I0</accession>
<dbReference type="PANTHER" id="PTHR22847:SF637">
    <property type="entry name" value="WD REPEAT DOMAIN 5B"/>
    <property type="match status" value="1"/>
</dbReference>
<feature type="repeat" description="WD" evidence="3">
    <location>
        <begin position="114"/>
        <end position="155"/>
    </location>
</feature>